<feature type="region of interest" description="Disordered" evidence="2">
    <location>
        <begin position="196"/>
        <end position="238"/>
    </location>
</feature>
<dbReference type="Proteomes" id="UP000492821">
    <property type="component" value="Unassembled WGS sequence"/>
</dbReference>
<dbReference type="Gene3D" id="6.10.250.1080">
    <property type="match status" value="1"/>
</dbReference>
<accession>A0A7E4VF24</accession>
<dbReference type="WBParaSite" id="Pan_g20317.t1">
    <property type="protein sequence ID" value="Pan_g20317.t1"/>
    <property type="gene ID" value="Pan_g20317"/>
</dbReference>
<feature type="compositionally biased region" description="Basic and acidic residues" evidence="2">
    <location>
        <begin position="198"/>
        <end position="209"/>
    </location>
</feature>
<keyword evidence="1" id="KW-0175">Coiled coil</keyword>
<evidence type="ECO:0000313" key="4">
    <source>
        <dbReference type="WBParaSite" id="Pan_g20317.t1"/>
    </source>
</evidence>
<reference evidence="4" key="2">
    <citation type="submission" date="2020-10" db="UniProtKB">
        <authorList>
            <consortium name="WormBaseParasite"/>
        </authorList>
    </citation>
    <scope>IDENTIFICATION</scope>
</reference>
<feature type="compositionally biased region" description="Polar residues" evidence="2">
    <location>
        <begin position="224"/>
        <end position="237"/>
    </location>
</feature>
<evidence type="ECO:0000256" key="2">
    <source>
        <dbReference type="SAM" id="MobiDB-lite"/>
    </source>
</evidence>
<proteinExistence type="predicted"/>
<sequence length="260" mass="29800">MSLHPHSDSQRIISPEIYNDLLKKLEEAQEDLDLQKSQLKENERFYEAETTKLKKSADSDQKKLKELEKQNASLKEALKVEQRNNEELKKAAAAGGKQDEGLMKRIRELEIDNDQLDCSVRCLKDLTEDLTRQRDEYVERLAEQTTLMQDMEEKYRLELEISTDLNNTFHSDYAQHPSSPMDVEVDGLTDTLAATEFKSPDSVKSDHNPKSGSTISVDMDDNTAKSPSIKSTSTEGQSKAYRLVRELLEIIEKIEENNKF</sequence>
<organism evidence="3 4">
    <name type="scientific">Panagrellus redivivus</name>
    <name type="common">Microworm</name>
    <dbReference type="NCBI Taxonomy" id="6233"/>
    <lineage>
        <taxon>Eukaryota</taxon>
        <taxon>Metazoa</taxon>
        <taxon>Ecdysozoa</taxon>
        <taxon>Nematoda</taxon>
        <taxon>Chromadorea</taxon>
        <taxon>Rhabditida</taxon>
        <taxon>Tylenchina</taxon>
        <taxon>Panagrolaimomorpha</taxon>
        <taxon>Panagrolaimoidea</taxon>
        <taxon>Panagrolaimidae</taxon>
        <taxon>Panagrellus</taxon>
    </lineage>
</organism>
<feature type="coiled-coil region" evidence="1">
    <location>
        <begin position="18"/>
        <end position="91"/>
    </location>
</feature>
<keyword evidence="3" id="KW-1185">Reference proteome</keyword>
<reference evidence="3" key="1">
    <citation type="journal article" date="2013" name="Genetics">
        <title>The draft genome and transcriptome of Panagrellus redivivus are shaped by the harsh demands of a free-living lifestyle.</title>
        <authorList>
            <person name="Srinivasan J."/>
            <person name="Dillman A.R."/>
            <person name="Macchietto M.G."/>
            <person name="Heikkinen L."/>
            <person name="Lakso M."/>
            <person name="Fracchia K.M."/>
            <person name="Antoshechkin I."/>
            <person name="Mortazavi A."/>
            <person name="Wong G."/>
            <person name="Sternberg P.W."/>
        </authorList>
    </citation>
    <scope>NUCLEOTIDE SEQUENCE [LARGE SCALE GENOMIC DNA]</scope>
    <source>
        <strain evidence="3">MT8872</strain>
    </source>
</reference>
<dbReference type="AlphaFoldDB" id="A0A7E4VF24"/>
<evidence type="ECO:0000256" key="1">
    <source>
        <dbReference type="SAM" id="Coils"/>
    </source>
</evidence>
<name>A0A7E4VF24_PANRE</name>
<evidence type="ECO:0000313" key="3">
    <source>
        <dbReference type="Proteomes" id="UP000492821"/>
    </source>
</evidence>
<protein>
    <submittedName>
        <fullName evidence="4">NUDE_C domain-containing protein</fullName>
    </submittedName>
</protein>